<dbReference type="Gene3D" id="3.30.70.2460">
    <property type="entry name" value="Rad4, beta-hairpin domain BHD3"/>
    <property type="match status" value="1"/>
</dbReference>
<dbReference type="Pfam" id="PF10403">
    <property type="entry name" value="BHD_1"/>
    <property type="match status" value="1"/>
</dbReference>
<dbReference type="InterPro" id="IPR018327">
    <property type="entry name" value="BHD_2"/>
</dbReference>
<feature type="domain" description="Rad4 beta-hairpin" evidence="9">
    <location>
        <begin position="545"/>
        <end position="619"/>
    </location>
</feature>
<dbReference type="Pfam" id="PF03835">
    <property type="entry name" value="Rad4"/>
    <property type="match status" value="1"/>
</dbReference>
<dbReference type="Gene3D" id="3.90.260.10">
    <property type="entry name" value="Transglutaminase-like"/>
    <property type="match status" value="1"/>
</dbReference>
<evidence type="ECO:0000256" key="2">
    <source>
        <dbReference type="ARBA" id="ARBA00009525"/>
    </source>
</evidence>
<evidence type="ECO:0000256" key="5">
    <source>
        <dbReference type="ARBA" id="ARBA00023242"/>
    </source>
</evidence>
<dbReference type="GO" id="GO:0006298">
    <property type="term" value="P:mismatch repair"/>
    <property type="evidence" value="ECO:0007669"/>
    <property type="project" value="TreeGrafter"/>
</dbReference>
<dbReference type="InterPro" id="IPR018326">
    <property type="entry name" value="Rad4_beta-hairpin_dom1"/>
</dbReference>
<dbReference type="GO" id="GO:0005737">
    <property type="term" value="C:cytoplasm"/>
    <property type="evidence" value="ECO:0007669"/>
    <property type="project" value="TreeGrafter"/>
</dbReference>
<dbReference type="SUPFAM" id="SSF54001">
    <property type="entry name" value="Cysteine proteinases"/>
    <property type="match status" value="1"/>
</dbReference>
<dbReference type="Proteomes" id="UP001362899">
    <property type="component" value="Unassembled WGS sequence"/>
</dbReference>
<dbReference type="PANTHER" id="PTHR12135">
    <property type="entry name" value="DNA REPAIR PROTEIN XP-C / RAD4"/>
    <property type="match status" value="1"/>
</dbReference>
<sequence length="704" mass="79806">MAVKRKSPIKHKNNTDGLSTVPLVGGEYLSMVQEYKRSEKKRKIEEKETQSLRNEEKKQKENIDNSRNTSTTTTVVLDPAVENNSIEQIDTTEIAEVEEKDSSLPPPDFLESDMDSDEFEDVDLDDQELSNDITVSFTKQKAQALTKTGKPKGEPKNVRISLHKLSLIGWMVHCKIRDQWLYSPLLLNNNNFKRVLPVSVTSKLFPPAHLTPFLKSKTFISGLREAMECWQARFTINNCGLASNQSGRGDSGNYRDYINEILSMTGSTDLLGQGFVAILRAFKFRVRLICSLQPPDNLASTETVKRGKHESNHPLFWAEVRDEYVNGWVAIDPLTSMVRLPTKSSVKVSVEPPANDSMNKMRYVIAFERRGCRDVTRRYASSFNAKTRKKRLPHFEDERFMDTLMGAFAPKVYTSEDKEEIKELAKYPLLEGIPTRVQDFVGHPVYALAECLHKNEILMPGAKPCGTLAIKKNQISLIYRREDVKIARSAQSWYRRGRQVKIGVPARTNKTQKNRLTGELDKVKMYTIDQTELYKPPPVGDDGKVPKSEYHSIDIFTDTMIPEGGFYVKDPLAQKAAKILRVDYANAVTGVDFGKQGPRSRVLGVVVAKQYSSAVIEVISGLKAMEIEKAEAAEEARILELWRKLIVGIQIWERIEKMNPEPQLEDDKSDSEISPDDEMYKSSSESHSSFSDLDVEEVSESEFK</sequence>
<accession>A0AAV5RH22</accession>
<dbReference type="SMART" id="SM01032">
    <property type="entry name" value="BHD_3"/>
    <property type="match status" value="1"/>
</dbReference>
<dbReference type="Pfam" id="PF10404">
    <property type="entry name" value="BHD_2"/>
    <property type="match status" value="1"/>
</dbReference>
<evidence type="ECO:0000313" key="11">
    <source>
        <dbReference type="Proteomes" id="UP001362899"/>
    </source>
</evidence>
<dbReference type="InterPro" id="IPR036985">
    <property type="entry name" value="Transglutaminase-like_sf"/>
</dbReference>
<name>A0AAV5RH22_STABA</name>
<evidence type="ECO:0000256" key="1">
    <source>
        <dbReference type="ARBA" id="ARBA00004123"/>
    </source>
</evidence>
<dbReference type="GO" id="GO:0000111">
    <property type="term" value="C:nucleotide-excision repair factor 2 complex"/>
    <property type="evidence" value="ECO:0007669"/>
    <property type="project" value="TreeGrafter"/>
</dbReference>
<dbReference type="InterPro" id="IPR042488">
    <property type="entry name" value="Rad4_BHD3_sf"/>
</dbReference>
<protein>
    <submittedName>
        <fullName evidence="10">Rad4 protein</fullName>
    </submittedName>
</protein>
<dbReference type="Gene3D" id="3.30.60.290">
    <property type="entry name" value="Rad4, beta-hairpin domain BHD2"/>
    <property type="match status" value="1"/>
</dbReference>
<organism evidence="10 11">
    <name type="scientific">Starmerella bacillaris</name>
    <name type="common">Yeast</name>
    <name type="synonym">Candida zemplinina</name>
    <dbReference type="NCBI Taxonomy" id="1247836"/>
    <lineage>
        <taxon>Eukaryota</taxon>
        <taxon>Fungi</taxon>
        <taxon>Dikarya</taxon>
        <taxon>Ascomycota</taxon>
        <taxon>Saccharomycotina</taxon>
        <taxon>Dipodascomycetes</taxon>
        <taxon>Dipodascales</taxon>
        <taxon>Trichomonascaceae</taxon>
        <taxon>Starmerella</taxon>
    </lineage>
</organism>
<evidence type="ECO:0000256" key="3">
    <source>
        <dbReference type="ARBA" id="ARBA00022763"/>
    </source>
</evidence>
<dbReference type="PANTHER" id="PTHR12135:SF0">
    <property type="entry name" value="DNA REPAIR PROTEIN COMPLEMENTING XP-C CELLS"/>
    <property type="match status" value="1"/>
</dbReference>
<evidence type="ECO:0000313" key="10">
    <source>
        <dbReference type="EMBL" id="GMM50038.1"/>
    </source>
</evidence>
<dbReference type="InterPro" id="IPR004583">
    <property type="entry name" value="DNA_repair_Rad4"/>
</dbReference>
<reference evidence="10 11" key="1">
    <citation type="journal article" date="2023" name="Elife">
        <title>Identification of key yeast species and microbe-microbe interactions impacting larval growth of Drosophila in the wild.</title>
        <authorList>
            <person name="Mure A."/>
            <person name="Sugiura Y."/>
            <person name="Maeda R."/>
            <person name="Honda K."/>
            <person name="Sakurai N."/>
            <person name="Takahashi Y."/>
            <person name="Watada M."/>
            <person name="Katoh T."/>
            <person name="Gotoh A."/>
            <person name="Gotoh Y."/>
            <person name="Taniguchi I."/>
            <person name="Nakamura K."/>
            <person name="Hayashi T."/>
            <person name="Katayama T."/>
            <person name="Uemura T."/>
            <person name="Hattori Y."/>
        </authorList>
    </citation>
    <scope>NUCLEOTIDE SEQUENCE [LARGE SCALE GENOMIC DNA]</scope>
    <source>
        <strain evidence="10 11">SB-73</strain>
    </source>
</reference>
<keyword evidence="3" id="KW-0227">DNA damage</keyword>
<keyword evidence="4" id="KW-0234">DNA repair</keyword>
<dbReference type="EMBL" id="BTGC01000003">
    <property type="protein sequence ID" value="GMM50038.1"/>
    <property type="molecule type" value="Genomic_DNA"/>
</dbReference>
<evidence type="ECO:0000259" key="9">
    <source>
        <dbReference type="SMART" id="SM01032"/>
    </source>
</evidence>
<feature type="region of interest" description="Disordered" evidence="6">
    <location>
        <begin position="1"/>
        <end position="22"/>
    </location>
</feature>
<comment type="caution">
    <text evidence="10">The sequence shown here is derived from an EMBL/GenBank/DDBJ whole genome shotgun (WGS) entry which is preliminary data.</text>
</comment>
<feature type="region of interest" description="Disordered" evidence="6">
    <location>
        <begin position="36"/>
        <end position="85"/>
    </location>
</feature>
<keyword evidence="11" id="KW-1185">Reference proteome</keyword>
<dbReference type="InterPro" id="IPR018328">
    <property type="entry name" value="Rad4_beta-hairpin_dom3"/>
</dbReference>
<feature type="compositionally biased region" description="Low complexity" evidence="6">
    <location>
        <begin position="682"/>
        <end position="692"/>
    </location>
</feature>
<proteinExistence type="inferred from homology"/>
<dbReference type="InterPro" id="IPR018325">
    <property type="entry name" value="Rad4/PNGase_transGLS-fold"/>
</dbReference>
<dbReference type="Pfam" id="PF10405">
    <property type="entry name" value="BHD_3"/>
    <property type="match status" value="1"/>
</dbReference>
<keyword evidence="5" id="KW-0539">Nucleus</keyword>
<feature type="domain" description="Rad4 beta-hairpin" evidence="8">
    <location>
        <begin position="487"/>
        <end position="537"/>
    </location>
</feature>
<evidence type="ECO:0000256" key="6">
    <source>
        <dbReference type="SAM" id="MobiDB-lite"/>
    </source>
</evidence>
<dbReference type="GO" id="GO:0003697">
    <property type="term" value="F:single-stranded DNA binding"/>
    <property type="evidence" value="ECO:0007669"/>
    <property type="project" value="TreeGrafter"/>
</dbReference>
<evidence type="ECO:0000256" key="4">
    <source>
        <dbReference type="ARBA" id="ARBA00023204"/>
    </source>
</evidence>
<dbReference type="SMART" id="SM01031">
    <property type="entry name" value="BHD_2"/>
    <property type="match status" value="1"/>
</dbReference>
<dbReference type="InterPro" id="IPR038765">
    <property type="entry name" value="Papain-like_cys_pep_sf"/>
</dbReference>
<feature type="compositionally biased region" description="Acidic residues" evidence="6">
    <location>
        <begin position="693"/>
        <end position="704"/>
    </location>
</feature>
<feature type="compositionally biased region" description="Basic residues" evidence="6">
    <location>
        <begin position="1"/>
        <end position="12"/>
    </location>
</feature>
<dbReference type="GO" id="GO:0006289">
    <property type="term" value="P:nucleotide-excision repair"/>
    <property type="evidence" value="ECO:0007669"/>
    <property type="project" value="InterPro"/>
</dbReference>
<comment type="similarity">
    <text evidence="2">Belongs to the XPC family.</text>
</comment>
<feature type="compositionally biased region" description="Acidic residues" evidence="6">
    <location>
        <begin position="663"/>
        <end position="677"/>
    </location>
</feature>
<dbReference type="Gene3D" id="2.20.20.110">
    <property type="entry name" value="Rad4, beta-hairpin domain BHD1"/>
    <property type="match status" value="1"/>
</dbReference>
<dbReference type="GO" id="GO:0003684">
    <property type="term" value="F:damaged DNA binding"/>
    <property type="evidence" value="ECO:0007669"/>
    <property type="project" value="InterPro"/>
</dbReference>
<feature type="compositionally biased region" description="Basic and acidic residues" evidence="6">
    <location>
        <begin position="36"/>
        <end position="64"/>
    </location>
</feature>
<evidence type="ECO:0000259" key="7">
    <source>
        <dbReference type="SMART" id="SM01030"/>
    </source>
</evidence>
<dbReference type="SMART" id="SM01030">
    <property type="entry name" value="BHD_1"/>
    <property type="match status" value="1"/>
</dbReference>
<evidence type="ECO:0000259" key="8">
    <source>
        <dbReference type="SMART" id="SM01031"/>
    </source>
</evidence>
<gene>
    <name evidence="10" type="ORF">DASB73_009960</name>
</gene>
<comment type="subcellular location">
    <subcellularLocation>
        <location evidence="1">Nucleus</location>
    </subcellularLocation>
</comment>
<dbReference type="AlphaFoldDB" id="A0AAV5RH22"/>
<dbReference type="GO" id="GO:0071942">
    <property type="term" value="C:XPC complex"/>
    <property type="evidence" value="ECO:0007669"/>
    <property type="project" value="TreeGrafter"/>
</dbReference>
<feature type="region of interest" description="Disordered" evidence="6">
    <location>
        <begin position="659"/>
        <end position="704"/>
    </location>
</feature>
<feature type="domain" description="Rad4 beta-hairpin" evidence="7">
    <location>
        <begin position="429"/>
        <end position="485"/>
    </location>
</feature>